<reference evidence="11 12" key="1">
    <citation type="submission" date="2017-05" db="EMBL/GenBank/DDBJ databases">
        <title>Genome sequence of Candidatus Fukatsuia symbiotica and Candidatus Hamiltonella defensa from Acyrthosiphon pisum strain 5D.</title>
        <authorList>
            <person name="Patel V.A."/>
            <person name="Chevignon G."/>
            <person name="Russell J.A."/>
            <person name="Oliver K.M."/>
        </authorList>
    </citation>
    <scope>NUCLEOTIDE SEQUENCE [LARGE SCALE GENOMIC DNA]</scope>
    <source>
        <strain evidence="11 12">5D</strain>
    </source>
</reference>
<dbReference type="InterPro" id="IPR006312">
    <property type="entry name" value="TatA/E"/>
</dbReference>
<evidence type="ECO:0000256" key="7">
    <source>
        <dbReference type="ARBA" id="ARBA00023010"/>
    </source>
</evidence>
<dbReference type="KEGG" id="fsm:CCS41_09085"/>
<dbReference type="Proteomes" id="UP000261875">
    <property type="component" value="Chromosome"/>
</dbReference>
<keyword evidence="12" id="KW-1185">Reference proteome</keyword>
<dbReference type="NCBIfam" id="TIGR01411">
    <property type="entry name" value="tatAE"/>
    <property type="match status" value="1"/>
</dbReference>
<sequence>MGGISVWQLIIIAIIVALLFGTNKLRSLGSDLGASIKGFKKSMSDDTSTPSTDKSSTDADNTTNDADFTAKTIADSPPDVKTEKSKNDKEQV</sequence>
<keyword evidence="6 9" id="KW-1133">Transmembrane helix</keyword>
<dbReference type="AlphaFoldDB" id="A0A2U8I944"/>
<comment type="function">
    <text evidence="9">Part of the twin-arginine translocation (Tat) system that transports large folded proteins containing a characteristic twin-arginine motif in their signal peptide across membranes. TatA could form the protein-conducting channel of the Tat system.</text>
</comment>
<dbReference type="GO" id="GO:0033281">
    <property type="term" value="C:TAT protein transport complex"/>
    <property type="evidence" value="ECO:0007669"/>
    <property type="project" value="UniProtKB-UniRule"/>
</dbReference>
<dbReference type="RefSeq" id="WP_072550157.1">
    <property type="nucleotide sequence ID" value="NZ_CP021659.1"/>
</dbReference>
<dbReference type="EMBL" id="CP021659">
    <property type="protein sequence ID" value="AWK14595.1"/>
    <property type="molecule type" value="Genomic_DNA"/>
</dbReference>
<keyword evidence="7 9" id="KW-0811">Translocation</keyword>
<feature type="compositionally biased region" description="Basic and acidic residues" evidence="10">
    <location>
        <begin position="78"/>
        <end position="92"/>
    </location>
</feature>
<comment type="subcellular location">
    <subcellularLocation>
        <location evidence="1 9">Cell membrane</location>
        <topology evidence="1 9">Single-pass membrane protein</topology>
    </subcellularLocation>
</comment>
<evidence type="ECO:0000313" key="12">
    <source>
        <dbReference type="Proteomes" id="UP000261875"/>
    </source>
</evidence>
<dbReference type="STRING" id="1878942.GCA_900128755_01462"/>
<evidence type="ECO:0000256" key="3">
    <source>
        <dbReference type="ARBA" id="ARBA00022475"/>
    </source>
</evidence>
<comment type="similarity">
    <text evidence="9">Belongs to the TatA/E family.</text>
</comment>
<keyword evidence="3 9" id="KW-1003">Cell membrane</keyword>
<dbReference type="PANTHER" id="PTHR42982">
    <property type="entry name" value="SEC-INDEPENDENT PROTEIN TRANSLOCASE PROTEIN TATA"/>
    <property type="match status" value="1"/>
</dbReference>
<dbReference type="Gene3D" id="1.20.5.3310">
    <property type="match status" value="1"/>
</dbReference>
<dbReference type="Pfam" id="PF02416">
    <property type="entry name" value="TatA_B_E"/>
    <property type="match status" value="1"/>
</dbReference>
<accession>A0A2U8I944</accession>
<name>A0A2U8I944_9GAMM</name>
<evidence type="ECO:0000256" key="10">
    <source>
        <dbReference type="SAM" id="MobiDB-lite"/>
    </source>
</evidence>
<keyword evidence="2 9" id="KW-0813">Transport</keyword>
<evidence type="ECO:0000256" key="2">
    <source>
        <dbReference type="ARBA" id="ARBA00022448"/>
    </source>
</evidence>
<keyword evidence="5 9" id="KW-0653">Protein transport</keyword>
<evidence type="ECO:0000313" key="11">
    <source>
        <dbReference type="EMBL" id="AWK14595.1"/>
    </source>
</evidence>
<protein>
    <recommendedName>
        <fullName evidence="9">Sec-independent protein translocase protein TatA</fullName>
    </recommendedName>
</protein>
<evidence type="ECO:0000256" key="6">
    <source>
        <dbReference type="ARBA" id="ARBA00022989"/>
    </source>
</evidence>
<feature type="region of interest" description="Disordered" evidence="10">
    <location>
        <begin position="38"/>
        <end position="92"/>
    </location>
</feature>
<evidence type="ECO:0000256" key="5">
    <source>
        <dbReference type="ARBA" id="ARBA00022927"/>
    </source>
</evidence>
<dbReference type="PANTHER" id="PTHR42982:SF1">
    <property type="entry name" value="SEC-INDEPENDENT PROTEIN TRANSLOCASE PROTEIN TATA"/>
    <property type="match status" value="1"/>
</dbReference>
<keyword evidence="4 9" id="KW-0812">Transmembrane</keyword>
<organism evidence="11 12">
    <name type="scientific">Candidatus Fukatsuia symbiotica</name>
    <dbReference type="NCBI Taxonomy" id="1878942"/>
    <lineage>
        <taxon>Bacteria</taxon>
        <taxon>Pseudomonadati</taxon>
        <taxon>Pseudomonadota</taxon>
        <taxon>Gammaproteobacteria</taxon>
        <taxon>Enterobacterales</taxon>
        <taxon>Yersiniaceae</taxon>
        <taxon>Candidatus Fukatsuia</taxon>
    </lineage>
</organism>
<keyword evidence="8 9" id="KW-0472">Membrane</keyword>
<evidence type="ECO:0000256" key="8">
    <source>
        <dbReference type="ARBA" id="ARBA00023136"/>
    </source>
</evidence>
<proteinExistence type="inferred from homology"/>
<gene>
    <name evidence="9" type="primary">tatA</name>
    <name evidence="11" type="ORF">CCS41_09085</name>
</gene>
<evidence type="ECO:0000256" key="1">
    <source>
        <dbReference type="ARBA" id="ARBA00004162"/>
    </source>
</evidence>
<dbReference type="InterPro" id="IPR003369">
    <property type="entry name" value="TatA/B/E"/>
</dbReference>
<dbReference type="GO" id="GO:0043953">
    <property type="term" value="P:protein transport by the Tat complex"/>
    <property type="evidence" value="ECO:0007669"/>
    <property type="project" value="UniProtKB-UniRule"/>
</dbReference>
<dbReference type="GO" id="GO:0008320">
    <property type="term" value="F:protein transmembrane transporter activity"/>
    <property type="evidence" value="ECO:0007669"/>
    <property type="project" value="UniProtKB-UniRule"/>
</dbReference>
<evidence type="ECO:0000256" key="9">
    <source>
        <dbReference type="HAMAP-Rule" id="MF_00236"/>
    </source>
</evidence>
<comment type="subunit">
    <text evidence="9">The Tat system comprises two distinct complexes: a TatABC complex, containing multiple copies of TatA, TatB and TatC subunits, and a separate TatA complex, containing only TatA subunits. Substrates initially bind to the TatABC complex, which probably triggers association of the separate TatA complex to form the active translocon.</text>
</comment>
<evidence type="ECO:0000256" key="4">
    <source>
        <dbReference type="ARBA" id="ARBA00022692"/>
    </source>
</evidence>
<feature type="transmembrane region" description="Helical" evidence="9">
    <location>
        <begin position="6"/>
        <end position="22"/>
    </location>
</feature>
<dbReference type="HAMAP" id="MF_00236">
    <property type="entry name" value="TatA_E"/>
    <property type="match status" value="1"/>
</dbReference>
<feature type="compositionally biased region" description="Low complexity" evidence="10">
    <location>
        <begin position="45"/>
        <end position="72"/>
    </location>
</feature>